<evidence type="ECO:0000256" key="1">
    <source>
        <dbReference type="ARBA" id="ARBA00022603"/>
    </source>
</evidence>
<accession>A6GKN6</accession>
<dbReference type="NCBIfam" id="TIGR03438">
    <property type="entry name" value="egtD_ergothio"/>
    <property type="match status" value="1"/>
</dbReference>
<keyword evidence="1" id="KW-0489">Methyltransferase</keyword>
<dbReference type="PIRSF" id="PIRSF018005">
    <property type="entry name" value="UCP018005"/>
    <property type="match status" value="1"/>
</dbReference>
<evidence type="ECO:0000313" key="5">
    <source>
        <dbReference type="Proteomes" id="UP000005801"/>
    </source>
</evidence>
<dbReference type="InterPro" id="IPR019257">
    <property type="entry name" value="MeTrfase_dom"/>
</dbReference>
<sequence>MSALPAISSSSEERSFAEDVLLGLSQDPKSLPCKYFYDARGSQLFDAITELEEYYPTRTEAVIMREHAAAMAAAIGPDALIIELGSGSSIKTRLLLDQLERPAAYVPVDISAEHLERSAAAIAEDYPGLEVLPVAADFTRGFDLPEPTREARRRVVYFPGSTIGNFSEPEAVELLTAVSQMVAPDSRRQLAPGGLLLGFDLVKDAGVLERAYDDSQGVTAQFNLNLLARINAELEGSFDLEHFEHRAVWAPGPQRIEISIRSLRDQVVRAAGKQFRLREGEEILTEYSHKYTRDSIRAYTKRAGLNRARIWADGRDYFGVGLFEP</sequence>
<evidence type="ECO:0000313" key="4">
    <source>
        <dbReference type="EMBL" id="EDM73563.1"/>
    </source>
</evidence>
<keyword evidence="5" id="KW-1185">Reference proteome</keyword>
<organism evidence="4 5">
    <name type="scientific">Plesiocystis pacifica SIR-1</name>
    <dbReference type="NCBI Taxonomy" id="391625"/>
    <lineage>
        <taxon>Bacteria</taxon>
        <taxon>Pseudomonadati</taxon>
        <taxon>Myxococcota</taxon>
        <taxon>Polyangia</taxon>
        <taxon>Nannocystales</taxon>
        <taxon>Nannocystaceae</taxon>
        <taxon>Plesiocystis</taxon>
    </lineage>
</organism>
<gene>
    <name evidence="4" type="ORF">PPSIR1_35602</name>
</gene>
<dbReference type="Pfam" id="PF10017">
    <property type="entry name" value="Methyltransf_33"/>
    <property type="match status" value="1"/>
</dbReference>
<reference evidence="4 5" key="1">
    <citation type="submission" date="2007-06" db="EMBL/GenBank/DDBJ databases">
        <authorList>
            <person name="Shimkets L."/>
            <person name="Ferriera S."/>
            <person name="Johnson J."/>
            <person name="Kravitz S."/>
            <person name="Beeson K."/>
            <person name="Sutton G."/>
            <person name="Rogers Y.-H."/>
            <person name="Friedman R."/>
            <person name="Frazier M."/>
            <person name="Venter J.C."/>
        </authorList>
    </citation>
    <scope>NUCLEOTIDE SEQUENCE [LARGE SCALE GENOMIC DNA]</scope>
    <source>
        <strain evidence="4 5">SIR-1</strain>
    </source>
</reference>
<keyword evidence="2" id="KW-0808">Transferase</keyword>
<protein>
    <recommendedName>
        <fullName evidence="3">Histidine-specific methyltransferase SAM-dependent domain-containing protein</fullName>
    </recommendedName>
</protein>
<comment type="caution">
    <text evidence="4">The sequence shown here is derived from an EMBL/GenBank/DDBJ whole genome shotgun (WGS) entry which is preliminary data.</text>
</comment>
<dbReference type="InterPro" id="IPR035094">
    <property type="entry name" value="EgtD"/>
</dbReference>
<dbReference type="Proteomes" id="UP000005801">
    <property type="component" value="Unassembled WGS sequence"/>
</dbReference>
<evidence type="ECO:0000256" key="2">
    <source>
        <dbReference type="ARBA" id="ARBA00022679"/>
    </source>
</evidence>
<dbReference type="GO" id="GO:0032259">
    <property type="term" value="P:methylation"/>
    <property type="evidence" value="ECO:0007669"/>
    <property type="project" value="UniProtKB-KW"/>
</dbReference>
<dbReference type="Gene3D" id="3.40.50.150">
    <property type="entry name" value="Vaccinia Virus protein VP39"/>
    <property type="match status" value="1"/>
</dbReference>
<feature type="domain" description="Histidine-specific methyltransferase SAM-dependent" evidence="3">
    <location>
        <begin position="16"/>
        <end position="324"/>
    </location>
</feature>
<dbReference type="EMBL" id="ABCS01000211">
    <property type="protein sequence ID" value="EDM73563.1"/>
    <property type="molecule type" value="Genomic_DNA"/>
</dbReference>
<dbReference type="STRING" id="391625.PPSIR1_35602"/>
<dbReference type="InterPro" id="IPR051128">
    <property type="entry name" value="EgtD_Methyltrsf_superfamily"/>
</dbReference>
<evidence type="ECO:0000259" key="3">
    <source>
        <dbReference type="Pfam" id="PF10017"/>
    </source>
</evidence>
<dbReference type="PANTHER" id="PTHR43397:SF1">
    <property type="entry name" value="ERGOTHIONEINE BIOSYNTHESIS PROTEIN 1"/>
    <property type="match status" value="1"/>
</dbReference>
<dbReference type="SUPFAM" id="SSF53335">
    <property type="entry name" value="S-adenosyl-L-methionine-dependent methyltransferases"/>
    <property type="match status" value="1"/>
</dbReference>
<dbReference type="InterPro" id="IPR029063">
    <property type="entry name" value="SAM-dependent_MTases_sf"/>
</dbReference>
<dbReference type="PANTHER" id="PTHR43397">
    <property type="entry name" value="ERGOTHIONEINE BIOSYNTHESIS PROTEIN 1"/>
    <property type="match status" value="1"/>
</dbReference>
<dbReference type="RefSeq" id="WP_006977272.1">
    <property type="nucleotide sequence ID" value="NZ_ABCS01000211.1"/>
</dbReference>
<name>A6GKN6_9BACT</name>
<proteinExistence type="predicted"/>
<dbReference type="GO" id="GO:0008168">
    <property type="term" value="F:methyltransferase activity"/>
    <property type="evidence" value="ECO:0007669"/>
    <property type="project" value="UniProtKB-KW"/>
</dbReference>
<dbReference type="AlphaFoldDB" id="A6GKN6"/>
<dbReference type="OrthoDB" id="5289726at2"/>
<dbReference type="InterPro" id="IPR017804">
    <property type="entry name" value="MeTrfase_EgtD-like"/>
</dbReference>
<dbReference type="eggNOG" id="COG4301">
    <property type="taxonomic scope" value="Bacteria"/>
</dbReference>